<dbReference type="EC" id="2.7.11.1" evidence="2"/>
<dbReference type="InterPro" id="IPR032675">
    <property type="entry name" value="LRR_dom_sf"/>
</dbReference>
<feature type="transmembrane region" description="Helical" evidence="13">
    <location>
        <begin position="660"/>
        <end position="684"/>
    </location>
</feature>
<comment type="catalytic activity">
    <reaction evidence="10">
        <text>L-threonyl-[protein] + ATP = O-phospho-L-threonyl-[protein] + ADP + H(+)</text>
        <dbReference type="Rhea" id="RHEA:46608"/>
        <dbReference type="Rhea" id="RHEA-COMP:11060"/>
        <dbReference type="Rhea" id="RHEA-COMP:11605"/>
        <dbReference type="ChEBI" id="CHEBI:15378"/>
        <dbReference type="ChEBI" id="CHEBI:30013"/>
        <dbReference type="ChEBI" id="CHEBI:30616"/>
        <dbReference type="ChEBI" id="CHEBI:61977"/>
        <dbReference type="ChEBI" id="CHEBI:456216"/>
        <dbReference type="EC" id="2.7.11.1"/>
    </reaction>
</comment>
<dbReference type="GO" id="GO:0005524">
    <property type="term" value="F:ATP binding"/>
    <property type="evidence" value="ECO:0007669"/>
    <property type="project" value="UniProtKB-UniRule"/>
</dbReference>
<dbReference type="SUPFAM" id="SSF56112">
    <property type="entry name" value="Protein kinase-like (PK-like)"/>
    <property type="match status" value="1"/>
</dbReference>
<evidence type="ECO:0000256" key="3">
    <source>
        <dbReference type="ARBA" id="ARBA00022614"/>
    </source>
</evidence>
<evidence type="ECO:0000256" key="11">
    <source>
        <dbReference type="ARBA" id="ARBA00048679"/>
    </source>
</evidence>
<comment type="caution">
    <text evidence="16">The sequence shown here is derived from an EMBL/GenBank/DDBJ whole genome shotgun (WGS) entry which is preliminary data.</text>
</comment>
<dbReference type="SUPFAM" id="SSF52058">
    <property type="entry name" value="L domain-like"/>
    <property type="match status" value="1"/>
</dbReference>
<evidence type="ECO:0000313" key="16">
    <source>
        <dbReference type="EMBL" id="KAF2607428.1"/>
    </source>
</evidence>
<evidence type="ECO:0000256" key="6">
    <source>
        <dbReference type="ARBA" id="ARBA00022737"/>
    </source>
</evidence>
<sequence length="809" mass="91220">MERHCVFIATFMLILHLVQAQDSTGFINVGCGLPPHESPYNALPTGLSYTSDIGLVNTGKTGRIAKEFEPNYTKPLTTLRYFPDGVRNCYTLNVTRDTKYLIMAKFVYGNYDGLKTDPNFDLYFGPNIWTTVSKNDTREEIIHVTKSNSLQVCLVKTGTSIPFINILELRPLRSTAYVTQSGSLKYLFRVYLSNSRLGIRYEMIQTFHVIFWITHLDRLPTRARLSMWGLQVQQSCCLCNQALEDRDHLFLRCEVSEHLWTLILRRLGYGRFFFHTWLAFVTWMGDRDSVTPLTLRRLASQATIYTIWTERNSRLHNNVSSSPAALFKKLDRQLKDTILARSNRKAFKGLMQRYPDDIYDRAWFPYFDEKSWTQVTTNLTVNITNNYELPQGVAATGATPLNDAETLNITWDVEPPTAKFYTYMHFAELQTLRANDTREFNTTMNGKYSYGPYTPTPLKIETVLDVKPEECDEGACILQLVRTSKSTLPPLLNAIEAFTEINFPQMETDGDDVCSIKNVQDSYGLDRISWQGDPCVPIQFLWDGLNCDNSDNSTPPIITSLNLSSSGLVGTITQAIQNLTHLEKLDLSNNNLTGEIPEFLADIKSLLVIDLSGNNITGSVPPSVLQKKGMKLNVDNNPHLLCTGGSCVNIGENKPKKNSIIVPVAASIAALAVLIGAFIMFLVLRKKKASKLEDGRSSQQAIMTKNRRFTYSEVMTMTNNFQRVLGKGGFGIVYHGVVNGTEQVAVKILSHSSSQGYKQFKAEVELLLRVHHKNLVGLVGYCDENDKLALIYEYMANGDLKEHMSGKQT</sequence>
<dbReference type="GO" id="GO:0004672">
    <property type="term" value="F:protein kinase activity"/>
    <property type="evidence" value="ECO:0007669"/>
    <property type="project" value="InterPro"/>
</dbReference>
<dbReference type="InterPro" id="IPR001245">
    <property type="entry name" value="Ser-Thr/Tyr_kinase_cat_dom"/>
</dbReference>
<evidence type="ECO:0000256" key="7">
    <source>
        <dbReference type="ARBA" id="ARBA00022989"/>
    </source>
</evidence>
<dbReference type="InterPro" id="IPR024788">
    <property type="entry name" value="Malectin-like_Carb-bd_dom"/>
</dbReference>
<dbReference type="PANTHER" id="PTHR45631:SF94">
    <property type="entry name" value="PROTEIN KINASE DOMAIN-CONTAINING PROTEIN"/>
    <property type="match status" value="1"/>
</dbReference>
<dbReference type="Pfam" id="PF13966">
    <property type="entry name" value="zf-RVT"/>
    <property type="match status" value="1"/>
</dbReference>
<feature type="signal peptide" evidence="14">
    <location>
        <begin position="1"/>
        <end position="20"/>
    </location>
</feature>
<dbReference type="GO" id="GO:0016020">
    <property type="term" value="C:membrane"/>
    <property type="evidence" value="ECO:0007669"/>
    <property type="project" value="UniProtKB-SubCell"/>
</dbReference>
<dbReference type="PANTHER" id="PTHR45631">
    <property type="entry name" value="OS07G0107800 PROTEIN-RELATED"/>
    <property type="match status" value="1"/>
</dbReference>
<evidence type="ECO:0000256" key="1">
    <source>
        <dbReference type="ARBA" id="ARBA00004167"/>
    </source>
</evidence>
<dbReference type="PROSITE" id="PS51450">
    <property type="entry name" value="LRR"/>
    <property type="match status" value="1"/>
</dbReference>
<dbReference type="Gene3D" id="3.80.10.10">
    <property type="entry name" value="Ribonuclease Inhibitor"/>
    <property type="match status" value="1"/>
</dbReference>
<dbReference type="Proteomes" id="UP000712281">
    <property type="component" value="Unassembled WGS sequence"/>
</dbReference>
<dbReference type="FunFam" id="3.30.200.20:FF:000394">
    <property type="entry name" value="Leucine-rich repeat receptor-like protein kinase"/>
    <property type="match status" value="1"/>
</dbReference>
<keyword evidence="7 13" id="KW-1133">Transmembrane helix</keyword>
<evidence type="ECO:0000256" key="12">
    <source>
        <dbReference type="PROSITE-ProRule" id="PRU10141"/>
    </source>
</evidence>
<comment type="subcellular location">
    <subcellularLocation>
        <location evidence="1">Membrane</location>
        <topology evidence="1">Single-pass membrane protein</topology>
    </subcellularLocation>
</comment>
<dbReference type="PROSITE" id="PS00107">
    <property type="entry name" value="PROTEIN_KINASE_ATP"/>
    <property type="match status" value="1"/>
</dbReference>
<dbReference type="InterPro" id="IPR017441">
    <property type="entry name" value="Protein_kinase_ATP_BS"/>
</dbReference>
<accession>A0A8S9LPF5</accession>
<feature type="chain" id="PRO_5035919000" description="non-specific serine/threonine protein kinase" evidence="14">
    <location>
        <begin position="21"/>
        <end position="809"/>
    </location>
</feature>
<feature type="binding site" evidence="12">
    <location>
        <position position="747"/>
    </location>
    <ligand>
        <name>ATP</name>
        <dbReference type="ChEBI" id="CHEBI:30616"/>
    </ligand>
</feature>
<evidence type="ECO:0000256" key="13">
    <source>
        <dbReference type="SAM" id="Phobius"/>
    </source>
</evidence>
<dbReference type="Pfam" id="PF07714">
    <property type="entry name" value="PK_Tyr_Ser-Thr"/>
    <property type="match status" value="1"/>
</dbReference>
<keyword evidence="3" id="KW-0433">Leucine-rich repeat</keyword>
<comment type="catalytic activity">
    <reaction evidence="11">
        <text>L-seryl-[protein] + ATP = O-phospho-L-seryl-[protein] + ADP + H(+)</text>
        <dbReference type="Rhea" id="RHEA:17989"/>
        <dbReference type="Rhea" id="RHEA-COMP:9863"/>
        <dbReference type="Rhea" id="RHEA-COMP:11604"/>
        <dbReference type="ChEBI" id="CHEBI:15378"/>
        <dbReference type="ChEBI" id="CHEBI:29999"/>
        <dbReference type="ChEBI" id="CHEBI:30616"/>
        <dbReference type="ChEBI" id="CHEBI:83421"/>
        <dbReference type="ChEBI" id="CHEBI:456216"/>
        <dbReference type="EC" id="2.7.11.1"/>
    </reaction>
</comment>
<keyword evidence="5 14" id="KW-0732">Signal</keyword>
<keyword evidence="12" id="KW-0547">Nucleotide-binding</keyword>
<evidence type="ECO:0000256" key="4">
    <source>
        <dbReference type="ARBA" id="ARBA00022692"/>
    </source>
</evidence>
<dbReference type="AlphaFoldDB" id="A0A8S9LPF5"/>
<dbReference type="InterPro" id="IPR026960">
    <property type="entry name" value="RVT-Znf"/>
</dbReference>
<feature type="domain" description="Protein kinase" evidence="15">
    <location>
        <begin position="719"/>
        <end position="809"/>
    </location>
</feature>
<dbReference type="EMBL" id="QGKW02000276">
    <property type="protein sequence ID" value="KAF2607428.1"/>
    <property type="molecule type" value="Genomic_DNA"/>
</dbReference>
<reference evidence="16" key="1">
    <citation type="submission" date="2019-12" db="EMBL/GenBank/DDBJ databases">
        <title>Genome sequencing and annotation of Brassica cretica.</title>
        <authorList>
            <person name="Studholme D.J."/>
            <person name="Sarris P.F."/>
        </authorList>
    </citation>
    <scope>NUCLEOTIDE SEQUENCE</scope>
    <source>
        <strain evidence="16">PFS-001/15</strain>
        <tissue evidence="16">Leaf</tissue>
    </source>
</reference>
<evidence type="ECO:0000256" key="2">
    <source>
        <dbReference type="ARBA" id="ARBA00012513"/>
    </source>
</evidence>
<dbReference type="FunFam" id="3.80.10.10:FF:000129">
    <property type="entry name" value="Leucine-rich repeat receptor-like kinase"/>
    <property type="match status" value="1"/>
</dbReference>
<dbReference type="InterPro" id="IPR000719">
    <property type="entry name" value="Prot_kinase_dom"/>
</dbReference>
<dbReference type="Gene3D" id="3.30.200.20">
    <property type="entry name" value="Phosphorylase Kinase, domain 1"/>
    <property type="match status" value="1"/>
</dbReference>
<protein>
    <recommendedName>
        <fullName evidence="2">non-specific serine/threonine protein kinase</fullName>
        <ecNumber evidence="2">2.7.11.1</ecNumber>
    </recommendedName>
</protein>
<dbReference type="InterPro" id="IPR011009">
    <property type="entry name" value="Kinase-like_dom_sf"/>
</dbReference>
<evidence type="ECO:0000256" key="14">
    <source>
        <dbReference type="SAM" id="SignalP"/>
    </source>
</evidence>
<keyword evidence="8 13" id="KW-0472">Membrane</keyword>
<evidence type="ECO:0000256" key="8">
    <source>
        <dbReference type="ARBA" id="ARBA00023136"/>
    </source>
</evidence>
<evidence type="ECO:0000313" key="17">
    <source>
        <dbReference type="Proteomes" id="UP000712281"/>
    </source>
</evidence>
<keyword evidence="6" id="KW-0677">Repeat</keyword>
<evidence type="ECO:0000256" key="9">
    <source>
        <dbReference type="ARBA" id="ARBA00023170"/>
    </source>
</evidence>
<gene>
    <name evidence="16" type="ORF">F2Q68_00043602</name>
</gene>
<dbReference type="InterPro" id="IPR001611">
    <property type="entry name" value="Leu-rich_rpt"/>
</dbReference>
<name>A0A8S9LPF5_BRACR</name>
<evidence type="ECO:0000259" key="15">
    <source>
        <dbReference type="PROSITE" id="PS50011"/>
    </source>
</evidence>
<dbReference type="PROSITE" id="PS50011">
    <property type="entry name" value="PROTEIN_KINASE_DOM"/>
    <property type="match status" value="1"/>
</dbReference>
<keyword evidence="12" id="KW-0067">ATP-binding</keyword>
<evidence type="ECO:0000256" key="10">
    <source>
        <dbReference type="ARBA" id="ARBA00047899"/>
    </source>
</evidence>
<keyword evidence="9" id="KW-0675">Receptor</keyword>
<evidence type="ECO:0000256" key="5">
    <source>
        <dbReference type="ARBA" id="ARBA00022729"/>
    </source>
</evidence>
<organism evidence="16 17">
    <name type="scientific">Brassica cretica</name>
    <name type="common">Mustard</name>
    <dbReference type="NCBI Taxonomy" id="69181"/>
    <lineage>
        <taxon>Eukaryota</taxon>
        <taxon>Viridiplantae</taxon>
        <taxon>Streptophyta</taxon>
        <taxon>Embryophyta</taxon>
        <taxon>Tracheophyta</taxon>
        <taxon>Spermatophyta</taxon>
        <taxon>Magnoliopsida</taxon>
        <taxon>eudicotyledons</taxon>
        <taxon>Gunneridae</taxon>
        <taxon>Pentapetalae</taxon>
        <taxon>rosids</taxon>
        <taxon>malvids</taxon>
        <taxon>Brassicales</taxon>
        <taxon>Brassicaceae</taxon>
        <taxon>Brassiceae</taxon>
        <taxon>Brassica</taxon>
    </lineage>
</organism>
<dbReference type="Pfam" id="PF13855">
    <property type="entry name" value="LRR_8"/>
    <property type="match status" value="1"/>
</dbReference>
<proteinExistence type="predicted"/>
<dbReference type="Pfam" id="PF12819">
    <property type="entry name" value="Malectin_like"/>
    <property type="match status" value="2"/>
</dbReference>
<keyword evidence="4 13" id="KW-0812">Transmembrane</keyword>